<evidence type="ECO:0000313" key="13">
    <source>
        <dbReference type="EMBL" id="AOX18346.1"/>
    </source>
</evidence>
<dbReference type="HAMAP" id="MF_01393">
    <property type="entry name" value="ATP_synth_a_bact"/>
    <property type="match status" value="1"/>
</dbReference>
<dbReference type="NCBIfam" id="TIGR01131">
    <property type="entry name" value="ATP_synt_6_or_A"/>
    <property type="match status" value="1"/>
</dbReference>
<dbReference type="Proteomes" id="UP000179145">
    <property type="component" value="Chromosome"/>
</dbReference>
<comment type="function">
    <text evidence="11 12">Key component of the proton channel; it plays a direct role in the translocation of protons across the membrane.</text>
</comment>
<comment type="similarity">
    <text evidence="2 11 12">Belongs to the ATPase A chain family.</text>
</comment>
<dbReference type="KEGG" id="kba:A0U89_12910"/>
<feature type="transmembrane region" description="Helical" evidence="11">
    <location>
        <begin position="85"/>
        <end position="104"/>
    </location>
</feature>
<keyword evidence="9 11" id="KW-0472">Membrane</keyword>
<dbReference type="STRING" id="153496.A0U89_12910"/>
<dbReference type="GO" id="GO:0005886">
    <property type="term" value="C:plasma membrane"/>
    <property type="evidence" value="ECO:0007669"/>
    <property type="project" value="UniProtKB-SubCell"/>
</dbReference>
<dbReference type="RefSeq" id="WP_029604046.1">
    <property type="nucleotide sequence ID" value="NZ_BJVW01000005.1"/>
</dbReference>
<protein>
    <recommendedName>
        <fullName evidence="11 12">ATP synthase subunit a</fullName>
    </recommendedName>
    <alternativeName>
        <fullName evidence="11">ATP synthase F0 sector subunit a</fullName>
    </alternativeName>
    <alternativeName>
        <fullName evidence="11">F-ATPase subunit 6</fullName>
    </alternativeName>
</protein>
<dbReference type="NCBIfam" id="NF004482">
    <property type="entry name" value="PRK05815.2-4"/>
    <property type="match status" value="1"/>
</dbReference>
<evidence type="ECO:0000256" key="3">
    <source>
        <dbReference type="ARBA" id="ARBA00022448"/>
    </source>
</evidence>
<evidence type="ECO:0000256" key="1">
    <source>
        <dbReference type="ARBA" id="ARBA00004141"/>
    </source>
</evidence>
<keyword evidence="4 11" id="KW-0138">CF(0)</keyword>
<dbReference type="AlphaFoldDB" id="A0A1D8UXL8"/>
<evidence type="ECO:0000256" key="2">
    <source>
        <dbReference type="ARBA" id="ARBA00006810"/>
    </source>
</evidence>
<evidence type="ECO:0000256" key="4">
    <source>
        <dbReference type="ARBA" id="ARBA00022547"/>
    </source>
</evidence>
<keyword evidence="8 11" id="KW-0406">Ion transport</keyword>
<dbReference type="PANTHER" id="PTHR11410:SF0">
    <property type="entry name" value="ATP SYNTHASE SUBUNIT A"/>
    <property type="match status" value="1"/>
</dbReference>
<proteinExistence type="inferred from homology"/>
<keyword evidence="11" id="KW-1003">Cell membrane</keyword>
<evidence type="ECO:0000256" key="5">
    <source>
        <dbReference type="ARBA" id="ARBA00022692"/>
    </source>
</evidence>
<evidence type="ECO:0000256" key="12">
    <source>
        <dbReference type="RuleBase" id="RU000483"/>
    </source>
</evidence>
<dbReference type="SUPFAM" id="SSF81336">
    <property type="entry name" value="F1F0 ATP synthase subunit A"/>
    <property type="match status" value="1"/>
</dbReference>
<evidence type="ECO:0000256" key="9">
    <source>
        <dbReference type="ARBA" id="ARBA00023136"/>
    </source>
</evidence>
<dbReference type="GO" id="GO:0046933">
    <property type="term" value="F:proton-transporting ATP synthase activity, rotational mechanism"/>
    <property type="evidence" value="ECO:0007669"/>
    <property type="project" value="UniProtKB-UniRule"/>
</dbReference>
<organism evidence="13 14">
    <name type="scientific">Kozakia baliensis</name>
    <dbReference type="NCBI Taxonomy" id="153496"/>
    <lineage>
        <taxon>Bacteria</taxon>
        <taxon>Pseudomonadati</taxon>
        <taxon>Pseudomonadota</taxon>
        <taxon>Alphaproteobacteria</taxon>
        <taxon>Acetobacterales</taxon>
        <taxon>Acetobacteraceae</taxon>
        <taxon>Kozakia</taxon>
    </lineage>
</organism>
<reference evidence="13 14" key="1">
    <citation type="journal article" date="2016" name="Microb. Cell Fact.">
        <title>Dissection of exopolysaccharide biosynthesis in Kozakia baliensis.</title>
        <authorList>
            <person name="Brandt J.U."/>
            <person name="Jakob F."/>
            <person name="Behr J."/>
            <person name="Geissler A.J."/>
            <person name="Vogel R.F."/>
        </authorList>
    </citation>
    <scope>NUCLEOTIDE SEQUENCE [LARGE SCALE GENOMIC DNA]</scope>
    <source>
        <strain evidence="13 14">DSM 14400</strain>
    </source>
</reference>
<dbReference type="CDD" id="cd00310">
    <property type="entry name" value="ATP-synt_Fo_a_6"/>
    <property type="match status" value="1"/>
</dbReference>
<evidence type="ECO:0000256" key="10">
    <source>
        <dbReference type="ARBA" id="ARBA00023310"/>
    </source>
</evidence>
<gene>
    <name evidence="11" type="primary">atpB</name>
    <name evidence="13" type="ORF">A0U89_12910</name>
</gene>
<feature type="transmembrane region" description="Helical" evidence="11">
    <location>
        <begin position="155"/>
        <end position="180"/>
    </location>
</feature>
<dbReference type="InterPro" id="IPR023011">
    <property type="entry name" value="ATP_synth_F0_asu_AS"/>
</dbReference>
<feature type="transmembrane region" description="Helical" evidence="11">
    <location>
        <begin position="187"/>
        <end position="212"/>
    </location>
</feature>
<dbReference type="InterPro" id="IPR000568">
    <property type="entry name" value="ATP_synth_F0_asu"/>
</dbReference>
<evidence type="ECO:0000256" key="6">
    <source>
        <dbReference type="ARBA" id="ARBA00022781"/>
    </source>
</evidence>
<feature type="transmembrane region" description="Helical" evidence="11">
    <location>
        <begin position="116"/>
        <end position="135"/>
    </location>
</feature>
<dbReference type="eggNOG" id="COG0356">
    <property type="taxonomic scope" value="Bacteria"/>
</dbReference>
<feature type="transmembrane region" description="Helical" evidence="11">
    <location>
        <begin position="33"/>
        <end position="50"/>
    </location>
</feature>
<dbReference type="OrthoDB" id="9809130at2"/>
<evidence type="ECO:0000256" key="11">
    <source>
        <dbReference type="HAMAP-Rule" id="MF_01393"/>
    </source>
</evidence>
<comment type="subcellular location">
    <subcellularLocation>
        <location evidence="11 12">Cell membrane</location>
        <topology evidence="11 12">Multi-pass membrane protein</topology>
    </subcellularLocation>
    <subcellularLocation>
        <location evidence="1">Membrane</location>
        <topology evidence="1">Multi-pass membrane protein</topology>
    </subcellularLocation>
</comment>
<dbReference type="EMBL" id="CP014674">
    <property type="protein sequence ID" value="AOX18346.1"/>
    <property type="molecule type" value="Genomic_DNA"/>
</dbReference>
<keyword evidence="3 11" id="KW-0813">Transport</keyword>
<evidence type="ECO:0000256" key="8">
    <source>
        <dbReference type="ARBA" id="ARBA00023065"/>
    </source>
</evidence>
<keyword evidence="10 11" id="KW-0066">ATP synthesis</keyword>
<dbReference type="InterPro" id="IPR045083">
    <property type="entry name" value="ATP_synth_F0_asu_bact/mt"/>
</dbReference>
<feature type="transmembrane region" description="Helical" evidence="11">
    <location>
        <begin position="218"/>
        <end position="243"/>
    </location>
</feature>
<dbReference type="PANTHER" id="PTHR11410">
    <property type="entry name" value="ATP SYNTHASE SUBUNIT A"/>
    <property type="match status" value="1"/>
</dbReference>
<accession>A0A1D8UXL8</accession>
<dbReference type="GO" id="GO:0045259">
    <property type="term" value="C:proton-transporting ATP synthase complex"/>
    <property type="evidence" value="ECO:0007669"/>
    <property type="project" value="UniProtKB-KW"/>
</dbReference>
<keyword evidence="5 11" id="KW-0812">Transmembrane</keyword>
<dbReference type="InterPro" id="IPR035908">
    <property type="entry name" value="F0_ATP_A_sf"/>
</dbReference>
<evidence type="ECO:0000256" key="7">
    <source>
        <dbReference type="ARBA" id="ARBA00022989"/>
    </source>
</evidence>
<keyword evidence="14" id="KW-1185">Reference proteome</keyword>
<keyword evidence="7 11" id="KW-1133">Transmembrane helix</keyword>
<dbReference type="PROSITE" id="PS00449">
    <property type="entry name" value="ATPASE_A"/>
    <property type="match status" value="1"/>
</dbReference>
<dbReference type="Pfam" id="PF00119">
    <property type="entry name" value="ATP-synt_A"/>
    <property type="match status" value="1"/>
</dbReference>
<keyword evidence="6 11" id="KW-0375">Hydrogen ion transport</keyword>
<dbReference type="PRINTS" id="PR00123">
    <property type="entry name" value="ATPASEA"/>
</dbReference>
<dbReference type="Gene3D" id="1.20.120.220">
    <property type="entry name" value="ATP synthase, F0 complex, subunit A"/>
    <property type="match status" value="1"/>
</dbReference>
<sequence length="249" mass="26760">MAAGSTIDALGQFELHPVLGQVGEALRFSQSPLFMIIGVALVLGFLYIGMRPAAVVPGRLQAAAEMGYDFIHDMAVDTMGKEGTAFFPFVFAIFFFILAGNYLGLLPYSFTFTSHIIVTFSLAILVFVVAILASLRLQGLAFFKHFMPEGAPKILAPLLIPIEILSFLSRPVSLSIRLFANMMAGHVLLEVFAGFTIMLAGLGAFGTVLAVAPVVINIALTALELLVGVLQAYVFAILTCIYLREAVAH</sequence>
<name>A0A1D8UXL8_9PROT</name>
<evidence type="ECO:0000313" key="14">
    <source>
        <dbReference type="Proteomes" id="UP000179145"/>
    </source>
</evidence>